<protein>
    <recommendedName>
        <fullName evidence="1">DUF5666 domain-containing protein</fullName>
    </recommendedName>
</protein>
<reference evidence="2 3" key="1">
    <citation type="submission" date="2017-01" db="EMBL/GenBank/DDBJ databases">
        <title>Novel large sulfur bacteria in the metagenomes of groundwater-fed chemosynthetic microbial mats in the Lake Huron basin.</title>
        <authorList>
            <person name="Sharrar A.M."/>
            <person name="Flood B.E."/>
            <person name="Bailey J.V."/>
            <person name="Jones D.S."/>
            <person name="Biddanda B."/>
            <person name="Ruberg S.A."/>
            <person name="Marcus D.N."/>
            <person name="Dick G.J."/>
        </authorList>
    </citation>
    <scope>NUCLEOTIDE SEQUENCE [LARGE SCALE GENOMIC DNA]</scope>
    <source>
        <strain evidence="2">A7</strain>
    </source>
</reference>
<dbReference type="Proteomes" id="UP000192505">
    <property type="component" value="Unassembled WGS sequence"/>
</dbReference>
<feature type="domain" description="DUF5666" evidence="1">
    <location>
        <begin position="119"/>
        <end position="179"/>
    </location>
</feature>
<gene>
    <name evidence="2" type="ORF">BWK72_17190</name>
</gene>
<evidence type="ECO:0000313" key="3">
    <source>
        <dbReference type="Proteomes" id="UP000192505"/>
    </source>
</evidence>
<organism evidence="2 3">
    <name type="scientific">Rhodoferax ferrireducens</name>
    <dbReference type="NCBI Taxonomy" id="192843"/>
    <lineage>
        <taxon>Bacteria</taxon>
        <taxon>Pseudomonadati</taxon>
        <taxon>Pseudomonadota</taxon>
        <taxon>Betaproteobacteria</taxon>
        <taxon>Burkholderiales</taxon>
        <taxon>Comamonadaceae</taxon>
        <taxon>Rhodoferax</taxon>
    </lineage>
</organism>
<dbReference type="AlphaFoldDB" id="A0A1W9KQI5"/>
<dbReference type="Pfam" id="PF18914">
    <property type="entry name" value="DUF5666"/>
    <property type="match status" value="3"/>
</dbReference>
<accession>A0A1W9KQI5</accession>
<sequence length="384" mass="39867">MNPPEHPNITMTRRACLVWLGSTLSACGGAGGGLANLAPGTGGTGSPIYAQGAISGFGSVIVNGVKFDDTQAIVHLDGVAAQSTDLRLGMVAGVQGQRSATDITLGTAEAIEVWSIALGSVERVMDGHFVMLGMTIQTDTNTLLEGISSVAALSPSQTVSVWGLQVDADGTQWRATRVKLETTSVNRVATGLVKRSDDEATLNGLDLSGELAEYLPTGVMVRVNGTLKEDGSLQVSGRQVLNSGIETYTDGVIELEGFVTSSPANNRFMMGNITVDASNPALSTVVSQLAIGQEVEVFGSWSSGVLLASRIALEGDQSKGIEIEATIDQFTSVADFVLRGQRCDASAATFEGGRAADLAVGIKIQVKGTIAGNVLKVTELEFDD</sequence>
<dbReference type="InterPro" id="IPR043724">
    <property type="entry name" value="DUF5666"/>
</dbReference>
<evidence type="ECO:0000313" key="2">
    <source>
        <dbReference type="EMBL" id="OQW86467.1"/>
    </source>
</evidence>
<proteinExistence type="predicted"/>
<comment type="caution">
    <text evidence="2">The sequence shown here is derived from an EMBL/GenBank/DDBJ whole genome shotgun (WGS) entry which is preliminary data.</text>
</comment>
<dbReference type="EMBL" id="MTEI01000016">
    <property type="protein sequence ID" value="OQW86467.1"/>
    <property type="molecule type" value="Genomic_DNA"/>
</dbReference>
<feature type="domain" description="DUF5666" evidence="1">
    <location>
        <begin position="256"/>
        <end position="311"/>
    </location>
</feature>
<feature type="domain" description="DUF5666" evidence="1">
    <location>
        <begin position="326"/>
        <end position="375"/>
    </location>
</feature>
<evidence type="ECO:0000259" key="1">
    <source>
        <dbReference type="Pfam" id="PF18914"/>
    </source>
</evidence>
<name>A0A1W9KQI5_9BURK</name>